<dbReference type="STRING" id="1302272.FC96_GL000736"/>
<dbReference type="InterPro" id="IPR036390">
    <property type="entry name" value="WH_DNA-bd_sf"/>
</dbReference>
<dbReference type="Gene3D" id="1.10.10.10">
    <property type="entry name" value="Winged helix-like DNA-binding domain superfamily/Winged helix DNA-binding domain"/>
    <property type="match status" value="1"/>
</dbReference>
<protein>
    <submittedName>
        <fullName evidence="5">HxlR family transcriptional regulator</fullName>
    </submittedName>
</protein>
<evidence type="ECO:0000313" key="5">
    <source>
        <dbReference type="EMBL" id="KRK47114.1"/>
    </source>
</evidence>
<evidence type="ECO:0000313" key="6">
    <source>
        <dbReference type="Proteomes" id="UP000050911"/>
    </source>
</evidence>
<reference evidence="5 6" key="1">
    <citation type="journal article" date="2015" name="Genome Announc.">
        <title>Expanding the biotechnology potential of lactobacilli through comparative genomics of 213 strains and associated genera.</title>
        <authorList>
            <person name="Sun Z."/>
            <person name="Harris H.M."/>
            <person name="McCann A."/>
            <person name="Guo C."/>
            <person name="Argimon S."/>
            <person name="Zhang W."/>
            <person name="Yang X."/>
            <person name="Jeffery I.B."/>
            <person name="Cooney J.C."/>
            <person name="Kagawa T.F."/>
            <person name="Liu W."/>
            <person name="Song Y."/>
            <person name="Salvetti E."/>
            <person name="Wrobel A."/>
            <person name="Rasinkangas P."/>
            <person name="Parkhill J."/>
            <person name="Rea M.C."/>
            <person name="O'Sullivan O."/>
            <person name="Ritari J."/>
            <person name="Douillard F.P."/>
            <person name="Paul Ross R."/>
            <person name="Yang R."/>
            <person name="Briner A.E."/>
            <person name="Felis G.E."/>
            <person name="de Vos W.M."/>
            <person name="Barrangou R."/>
            <person name="Klaenhammer T.R."/>
            <person name="Caufield P.W."/>
            <person name="Cui Y."/>
            <person name="Zhang H."/>
            <person name="O'Toole P.W."/>
        </authorList>
    </citation>
    <scope>NUCLEOTIDE SEQUENCE [LARGE SCALE GENOMIC DNA]</scope>
    <source>
        <strain evidence="5 6">JCM 15530</strain>
    </source>
</reference>
<gene>
    <name evidence="5" type="ORF">FC96_GL000736</name>
</gene>
<dbReference type="GO" id="GO:0003677">
    <property type="term" value="F:DNA binding"/>
    <property type="evidence" value="ECO:0007669"/>
    <property type="project" value="UniProtKB-KW"/>
</dbReference>
<dbReference type="AlphaFoldDB" id="A0A0R1HUY1"/>
<dbReference type="InterPro" id="IPR036388">
    <property type="entry name" value="WH-like_DNA-bd_sf"/>
</dbReference>
<dbReference type="SUPFAM" id="SSF46785">
    <property type="entry name" value="Winged helix' DNA-binding domain"/>
    <property type="match status" value="1"/>
</dbReference>
<dbReference type="Pfam" id="PF01638">
    <property type="entry name" value="HxlR"/>
    <property type="match status" value="1"/>
</dbReference>
<keyword evidence="3" id="KW-0804">Transcription</keyword>
<dbReference type="PANTHER" id="PTHR33204:SF38">
    <property type="entry name" value="HTH-TYPE TRANSCRIPTIONAL ACTIVATOR HXLR"/>
    <property type="match status" value="1"/>
</dbReference>
<dbReference type="EMBL" id="AZCX01000012">
    <property type="protein sequence ID" value="KRK47114.1"/>
    <property type="molecule type" value="Genomic_DNA"/>
</dbReference>
<dbReference type="PATRIC" id="fig|1302272.5.peg.736"/>
<feature type="domain" description="HTH hxlR-type" evidence="4">
    <location>
        <begin position="20"/>
        <end position="119"/>
    </location>
</feature>
<evidence type="ECO:0000259" key="4">
    <source>
        <dbReference type="PROSITE" id="PS51118"/>
    </source>
</evidence>
<organism evidence="5 6">
    <name type="scientific">Secundilactobacillus kimchicus JCM 15530</name>
    <dbReference type="NCBI Taxonomy" id="1302272"/>
    <lineage>
        <taxon>Bacteria</taxon>
        <taxon>Bacillati</taxon>
        <taxon>Bacillota</taxon>
        <taxon>Bacilli</taxon>
        <taxon>Lactobacillales</taxon>
        <taxon>Lactobacillaceae</taxon>
        <taxon>Secundilactobacillus</taxon>
    </lineage>
</organism>
<accession>A0A0R1HUY1</accession>
<name>A0A0R1HUY1_9LACO</name>
<evidence type="ECO:0000256" key="1">
    <source>
        <dbReference type="ARBA" id="ARBA00023015"/>
    </source>
</evidence>
<dbReference type="OrthoDB" id="9791143at2"/>
<keyword evidence="1" id="KW-0805">Transcription regulation</keyword>
<dbReference type="Proteomes" id="UP000050911">
    <property type="component" value="Unassembled WGS sequence"/>
</dbReference>
<dbReference type="InterPro" id="IPR002577">
    <property type="entry name" value="HTH_HxlR"/>
</dbReference>
<dbReference type="PANTHER" id="PTHR33204">
    <property type="entry name" value="TRANSCRIPTIONAL REGULATOR, MARR FAMILY"/>
    <property type="match status" value="1"/>
</dbReference>
<proteinExistence type="predicted"/>
<keyword evidence="2" id="KW-0238">DNA-binding</keyword>
<evidence type="ECO:0000256" key="3">
    <source>
        <dbReference type="ARBA" id="ARBA00023163"/>
    </source>
</evidence>
<comment type="caution">
    <text evidence="5">The sequence shown here is derived from an EMBL/GenBank/DDBJ whole genome shotgun (WGS) entry which is preliminary data.</text>
</comment>
<dbReference type="PROSITE" id="PS51118">
    <property type="entry name" value="HTH_HXLR"/>
    <property type="match status" value="1"/>
</dbReference>
<keyword evidence="6" id="KW-1185">Reference proteome</keyword>
<dbReference type="RefSeq" id="WP_056943082.1">
    <property type="nucleotide sequence ID" value="NZ_AZCX01000012.1"/>
</dbReference>
<sequence>MTDTVRKDVQDKLARGLYNCPKELTLSMFNGKWKINILYHLGQEGRYYFGELQRLLPKASHKEIAEKLKELANDALVTRTVETGAPVKVAYALTPLGESLMPIINAMYDWGVNRLAQLQNQPVTFGLGQTKK</sequence>
<evidence type="ECO:0000256" key="2">
    <source>
        <dbReference type="ARBA" id="ARBA00023125"/>
    </source>
</evidence>